<evidence type="ECO:0000313" key="2">
    <source>
        <dbReference type="Proteomes" id="UP000077315"/>
    </source>
</evidence>
<dbReference type="RefSeq" id="XP_018289034.1">
    <property type="nucleotide sequence ID" value="XM_018436489.1"/>
</dbReference>
<accession>A0A167LSB5</accession>
<keyword evidence="2" id="KW-1185">Reference proteome</keyword>
<proteinExistence type="predicted"/>
<dbReference type="Proteomes" id="UP000077315">
    <property type="component" value="Unassembled WGS sequence"/>
</dbReference>
<dbReference type="AlphaFoldDB" id="A0A167LSB5"/>
<dbReference type="GeneID" id="28997395"/>
<dbReference type="InParanoid" id="A0A167LSB5"/>
<dbReference type="EMBL" id="KV440987">
    <property type="protein sequence ID" value="OAD70994.1"/>
    <property type="molecule type" value="Genomic_DNA"/>
</dbReference>
<gene>
    <name evidence="1" type="ORF">PHYBLDRAFT_171053</name>
</gene>
<evidence type="ECO:0000313" key="1">
    <source>
        <dbReference type="EMBL" id="OAD70994.1"/>
    </source>
</evidence>
<dbReference type="VEuPathDB" id="FungiDB:PHYBLDRAFT_171053"/>
<reference evidence="2" key="1">
    <citation type="submission" date="2015-06" db="EMBL/GenBank/DDBJ databases">
        <title>Expansion of signal transduction pathways in fungi by whole-genome duplication.</title>
        <authorList>
            <consortium name="DOE Joint Genome Institute"/>
            <person name="Corrochano L.M."/>
            <person name="Kuo A."/>
            <person name="Marcet-Houben M."/>
            <person name="Polaino S."/>
            <person name="Salamov A."/>
            <person name="Villalobos J.M."/>
            <person name="Alvarez M.I."/>
            <person name="Avalos J."/>
            <person name="Benito E.P."/>
            <person name="Benoit I."/>
            <person name="Burger G."/>
            <person name="Camino L.P."/>
            <person name="Canovas D."/>
            <person name="Cerda-Olmedo E."/>
            <person name="Cheng J.-F."/>
            <person name="Dominguez A."/>
            <person name="Elias M."/>
            <person name="Eslava A.P."/>
            <person name="Glaser F."/>
            <person name="Grimwood J."/>
            <person name="Gutierrez G."/>
            <person name="Heitman J."/>
            <person name="Henrissat B."/>
            <person name="Iturriaga E.A."/>
            <person name="Lang B.F."/>
            <person name="Lavin J.L."/>
            <person name="Lee S."/>
            <person name="Li W."/>
            <person name="Lindquist E."/>
            <person name="Lopez-Garcia S."/>
            <person name="Luque E.M."/>
            <person name="Marcos A.T."/>
            <person name="Martin J."/>
            <person name="McCluskey K."/>
            <person name="Medina H.R."/>
            <person name="Miralles-Duran A."/>
            <person name="Miyazaki A."/>
            <person name="Munoz-Torres E."/>
            <person name="Oguiza J.A."/>
            <person name="Ohm R."/>
            <person name="Olmedo M."/>
            <person name="Orejas M."/>
            <person name="Ortiz-Castellanos L."/>
            <person name="Pisabarro A.G."/>
            <person name="Rodriguez-Romero J."/>
            <person name="Ruiz-Herrera J."/>
            <person name="Ruiz-Vazquez R."/>
            <person name="Sanz C."/>
            <person name="Schackwitz W."/>
            <person name="Schmutz J."/>
            <person name="Shahriari M."/>
            <person name="Shelest E."/>
            <person name="Silva-Franco F."/>
            <person name="Soanes D."/>
            <person name="Syed K."/>
            <person name="Tagua V.G."/>
            <person name="Talbot N.J."/>
            <person name="Thon M."/>
            <person name="De vries R.P."/>
            <person name="Wiebenga A."/>
            <person name="Yadav J.S."/>
            <person name="Braun E.L."/>
            <person name="Baker S."/>
            <person name="Garre V."/>
            <person name="Horwitz B."/>
            <person name="Torres-Martinez S."/>
            <person name="Idnurm A."/>
            <person name="Herrera-Estrella A."/>
            <person name="Gabaldon T."/>
            <person name="Grigoriev I.V."/>
        </authorList>
    </citation>
    <scope>NUCLEOTIDE SEQUENCE [LARGE SCALE GENOMIC DNA]</scope>
    <source>
        <strain evidence="2">NRRL 1555(-)</strain>
    </source>
</reference>
<name>A0A167LSB5_PHYB8</name>
<protein>
    <submittedName>
        <fullName evidence="1">Uncharacterized protein</fullName>
    </submittedName>
</protein>
<organism evidence="1 2">
    <name type="scientific">Phycomyces blakesleeanus (strain ATCC 8743b / DSM 1359 / FGSC 10004 / NBRC 33097 / NRRL 1555)</name>
    <dbReference type="NCBI Taxonomy" id="763407"/>
    <lineage>
        <taxon>Eukaryota</taxon>
        <taxon>Fungi</taxon>
        <taxon>Fungi incertae sedis</taxon>
        <taxon>Mucoromycota</taxon>
        <taxon>Mucoromycotina</taxon>
        <taxon>Mucoromycetes</taxon>
        <taxon>Mucorales</taxon>
        <taxon>Phycomycetaceae</taxon>
        <taxon>Phycomyces</taxon>
    </lineage>
</organism>
<sequence length="112" mass="13253">MIYYVTRTALNVSTLVINNTLNKHSKQYRASTHFVIKDVLLLTLYTFWYFQSMKSSKQTYSPRKYQGFHFQLKKCKTKKRAEYMKPICVEMLTILSDFGADMKMIAMMIPTI</sequence>